<reference evidence="6 7" key="1">
    <citation type="submission" date="2018-10" db="EMBL/GenBank/DDBJ databases">
        <authorList>
            <person name="Perry B.J."/>
            <person name="Sullivan J.T."/>
            <person name="Murphy R.J.T."/>
            <person name="Ramsay J.P."/>
            <person name="Ronson C.W."/>
        </authorList>
    </citation>
    <scope>NUCLEOTIDE SEQUENCE [LARGE SCALE GENOMIC DNA]</scope>
    <source>
        <strain evidence="6 7">R88b</strain>
    </source>
</reference>
<dbReference type="PANTHER" id="PTHR43060">
    <property type="entry name" value="3-HYDROXYISOBUTYRATE DEHYDROGENASE-LIKE 1, MITOCHONDRIAL-RELATED"/>
    <property type="match status" value="1"/>
</dbReference>
<dbReference type="PANTHER" id="PTHR43060:SF15">
    <property type="entry name" value="3-HYDROXYISOBUTYRATE DEHYDROGENASE-LIKE 1, MITOCHONDRIAL-RELATED"/>
    <property type="match status" value="1"/>
</dbReference>
<dbReference type="GO" id="GO:0016491">
    <property type="term" value="F:oxidoreductase activity"/>
    <property type="evidence" value="ECO:0007669"/>
    <property type="project" value="UniProtKB-KW"/>
</dbReference>
<name>A0A6M7WR02_RHILI</name>
<feature type="domain" description="3-hydroxyisobutyrate dehydrogenase-like NAD-binding" evidence="5">
    <location>
        <begin position="189"/>
        <end position="300"/>
    </location>
</feature>
<dbReference type="InterPro" id="IPR008927">
    <property type="entry name" value="6-PGluconate_DH-like_C_sf"/>
</dbReference>
<evidence type="ECO:0000256" key="2">
    <source>
        <dbReference type="ARBA" id="ARBA00023027"/>
    </source>
</evidence>
<keyword evidence="2" id="KW-0520">NAD</keyword>
<dbReference type="Gene3D" id="3.40.50.720">
    <property type="entry name" value="NAD(P)-binding Rossmann-like Domain"/>
    <property type="match status" value="1"/>
</dbReference>
<dbReference type="Proteomes" id="UP000503017">
    <property type="component" value="Chromosome"/>
</dbReference>
<sequence>MAKTATSLSIIRDRTDVMSTTTARENIGFIGLGLMGHGIAKNIVDRGYPLTFLGRKNRKPAEDLLGRGAKEAATSRDVAAASDIVFICVTGSREVEAIIRGPGGLKEGLKKGSVVVDCSTSDPVSTVALAAELKALGIDYVDAPLSRTPKEAWEGTLDAMVGAPDALFARVKPVIETWAGRIVHIGDTGDGHRMKLLNNFISLGYAALYSEALALAEKVGISPPRFDSVIRNGRMDCGFYQTFMRWTLEGDRDAHKFTIANAFKDLTYLESMAGAAGIANPLGNATKNSFAGAHATGPAEQFVPMLATHIAKVNGVDLMPMKDGKKQTI</sequence>
<dbReference type="SUPFAM" id="SSF51735">
    <property type="entry name" value="NAD(P)-binding Rossmann-fold domains"/>
    <property type="match status" value="1"/>
</dbReference>
<proteinExistence type="predicted"/>
<dbReference type="InterPro" id="IPR036291">
    <property type="entry name" value="NAD(P)-bd_dom_sf"/>
</dbReference>
<dbReference type="AlphaFoldDB" id="A0A6M7WR02"/>
<gene>
    <name evidence="6" type="ORF">EB235_17400</name>
</gene>
<organism evidence="6 7">
    <name type="scientific">Mesorhizobium loti R88b</name>
    <dbReference type="NCBI Taxonomy" id="935548"/>
    <lineage>
        <taxon>Bacteria</taxon>
        <taxon>Pseudomonadati</taxon>
        <taxon>Pseudomonadota</taxon>
        <taxon>Alphaproteobacteria</taxon>
        <taxon>Hyphomicrobiales</taxon>
        <taxon>Phyllobacteriaceae</taxon>
        <taxon>Mesorhizobium</taxon>
    </lineage>
</organism>
<dbReference type="Gene3D" id="1.10.1040.10">
    <property type="entry name" value="N-(1-d-carboxylethyl)-l-norvaline Dehydrogenase, domain 2"/>
    <property type="match status" value="1"/>
</dbReference>
<evidence type="ECO:0000313" key="6">
    <source>
        <dbReference type="EMBL" id="QKD03059.1"/>
    </source>
</evidence>
<accession>A0A6M7WR02</accession>
<dbReference type="Pfam" id="PF14833">
    <property type="entry name" value="NAD_binding_11"/>
    <property type="match status" value="1"/>
</dbReference>
<evidence type="ECO:0000256" key="3">
    <source>
        <dbReference type="PIRSR" id="PIRSR000103-1"/>
    </source>
</evidence>
<dbReference type="InterPro" id="IPR029154">
    <property type="entry name" value="HIBADH-like_NADP-bd"/>
</dbReference>
<dbReference type="EMBL" id="CP033367">
    <property type="protein sequence ID" value="QKD03059.1"/>
    <property type="molecule type" value="Genomic_DNA"/>
</dbReference>
<feature type="domain" description="6-phosphogluconate dehydrogenase NADP-binding" evidence="4">
    <location>
        <begin position="26"/>
        <end position="186"/>
    </location>
</feature>
<dbReference type="InterPro" id="IPR013328">
    <property type="entry name" value="6PGD_dom2"/>
</dbReference>
<evidence type="ECO:0000256" key="1">
    <source>
        <dbReference type="ARBA" id="ARBA00023002"/>
    </source>
</evidence>
<evidence type="ECO:0000259" key="5">
    <source>
        <dbReference type="Pfam" id="PF14833"/>
    </source>
</evidence>
<dbReference type="GO" id="GO:0051287">
    <property type="term" value="F:NAD binding"/>
    <property type="evidence" value="ECO:0007669"/>
    <property type="project" value="InterPro"/>
</dbReference>
<dbReference type="InterPro" id="IPR015815">
    <property type="entry name" value="HIBADH-related"/>
</dbReference>
<dbReference type="SUPFAM" id="SSF48179">
    <property type="entry name" value="6-phosphogluconate dehydrogenase C-terminal domain-like"/>
    <property type="match status" value="1"/>
</dbReference>
<evidence type="ECO:0000259" key="4">
    <source>
        <dbReference type="Pfam" id="PF03446"/>
    </source>
</evidence>
<keyword evidence="1" id="KW-0560">Oxidoreductase</keyword>
<dbReference type="RefSeq" id="WP_155256313.1">
    <property type="nucleotide sequence ID" value="NZ_KI912159.1"/>
</dbReference>
<dbReference type="PIRSF" id="PIRSF000103">
    <property type="entry name" value="HIBADH"/>
    <property type="match status" value="1"/>
</dbReference>
<dbReference type="GO" id="GO:0050661">
    <property type="term" value="F:NADP binding"/>
    <property type="evidence" value="ECO:0007669"/>
    <property type="project" value="InterPro"/>
</dbReference>
<dbReference type="InterPro" id="IPR006115">
    <property type="entry name" value="6PGDH_NADP-bd"/>
</dbReference>
<dbReference type="Pfam" id="PF03446">
    <property type="entry name" value="NAD_binding_2"/>
    <property type="match status" value="1"/>
</dbReference>
<feature type="active site" evidence="3">
    <location>
        <position position="195"/>
    </location>
</feature>
<evidence type="ECO:0000313" key="7">
    <source>
        <dbReference type="Proteomes" id="UP000503017"/>
    </source>
</evidence>
<protein>
    <submittedName>
        <fullName evidence="6">NAD(P)-dependent oxidoreductase</fullName>
    </submittedName>
</protein>